<keyword evidence="5" id="KW-0411">Iron-sulfur</keyword>
<dbReference type="AlphaFoldDB" id="G0J2Z2"/>
<dbReference type="InterPro" id="IPR036188">
    <property type="entry name" value="FAD/NAD-bd_sf"/>
</dbReference>
<evidence type="ECO:0000256" key="3">
    <source>
        <dbReference type="ARBA" id="ARBA00023002"/>
    </source>
</evidence>
<dbReference type="GO" id="GO:0046872">
    <property type="term" value="F:metal ion binding"/>
    <property type="evidence" value="ECO:0007669"/>
    <property type="project" value="UniProtKB-KW"/>
</dbReference>
<organism evidence="6 7">
    <name type="scientific">Cyclobacterium marinum (strain ATCC 25205 / DSM 745 / LMG 13164 / NCIMB 1802)</name>
    <name type="common">Flectobacillus marinus</name>
    <dbReference type="NCBI Taxonomy" id="880070"/>
    <lineage>
        <taxon>Bacteria</taxon>
        <taxon>Pseudomonadati</taxon>
        <taxon>Bacteroidota</taxon>
        <taxon>Cytophagia</taxon>
        <taxon>Cytophagales</taxon>
        <taxon>Cyclobacteriaceae</taxon>
        <taxon>Cyclobacterium</taxon>
    </lineage>
</organism>
<dbReference type="InterPro" id="IPR039650">
    <property type="entry name" value="HdrA-like"/>
</dbReference>
<evidence type="ECO:0000256" key="4">
    <source>
        <dbReference type="ARBA" id="ARBA00023004"/>
    </source>
</evidence>
<keyword evidence="3" id="KW-0560">Oxidoreductase</keyword>
<keyword evidence="4" id="KW-0408">Iron</keyword>
<dbReference type="PANTHER" id="PTHR43498:SF1">
    <property type="entry name" value="COB--COM HETERODISULFIDE REDUCTASE IRON-SULFUR SUBUNIT A"/>
    <property type="match status" value="1"/>
</dbReference>
<gene>
    <name evidence="6" type="ordered locus">Cycma_3767</name>
</gene>
<dbReference type="EMBL" id="CP002955">
    <property type="protein sequence ID" value="AEL27479.1"/>
    <property type="molecule type" value="Genomic_DNA"/>
</dbReference>
<evidence type="ECO:0000256" key="5">
    <source>
        <dbReference type="ARBA" id="ARBA00023014"/>
    </source>
</evidence>
<dbReference type="Pfam" id="PF12831">
    <property type="entry name" value="FAD_oxidored"/>
    <property type="match status" value="1"/>
</dbReference>
<dbReference type="HOGENOM" id="CLU_025277_0_0_10"/>
<keyword evidence="2" id="KW-0479">Metal-binding</keyword>
<dbReference type="PANTHER" id="PTHR43498">
    <property type="entry name" value="FERREDOXIN:COB-COM HETERODISULFIDE REDUCTASE SUBUNIT A"/>
    <property type="match status" value="1"/>
</dbReference>
<sequence length="669" mass="75887">MKRRNFIRISALGTLITGSGLSASCMGKIADSNLEDITDIAVVGGTPAGIMAAIAAARMGSKVILTEYHSHLGGMTTSGLGKSDIENKEAIAGLFKEFTEKVLQYYIDKYGENSNNIKLCKEGYYYEPSVAELVFNQMIAAEKNIKLLFNYQLEEAELESGKITKLGFKDRKTGENKFLKAEAFVDATYEGDVFALAGAAYRLGREGKEEFNEAHAGHIFFDFNEKAFLEGGSGKEDSRLPAYTYRLCMTDDPENSYVLTDPPHGYDRSNYVAYFKDLEEGRLSAPKVFKEGHGYYADHFDTMVRVFSFTEIPNRKYDVNINPRPLGFPFVGENYVYPESDWASRERIFQRHRELTLGLIYFVQNDPEIPEEQRNLAKKYHLPKDEFTDNEHFPWQLYIREARRLKGKYTLTENDVTLNGDAQRTTVFEDTIITGEFPIDSFPVSKVPSKDNKVLEGYIGMYEISPYQIPYRILVPEKVLGLIVPVAASTTHVAYSTVRMEPLWMGIGQVAGIAAHLSRKLQVEIKDVPVLQLQDILIKNHQILTYFKDIDRADKAFDAVQFWGTKGFFNSYLARTKEKLSYQDYNLWLSILRNMPNMPKDLSAGKPSKSVETVSISTIKKLTQALNKSGDLNLNADSWLYNKREKESEVLRGEACLAMYQLYQNTSLT</sequence>
<protein>
    <submittedName>
        <fullName evidence="6">HI0933 family protein</fullName>
    </submittedName>
</protein>
<dbReference type="Proteomes" id="UP000001635">
    <property type="component" value="Chromosome"/>
</dbReference>
<dbReference type="RefSeq" id="WP_014021765.1">
    <property type="nucleotide sequence ID" value="NC_015914.1"/>
</dbReference>
<dbReference type="GO" id="GO:0016491">
    <property type="term" value="F:oxidoreductase activity"/>
    <property type="evidence" value="ECO:0007669"/>
    <property type="project" value="UniProtKB-KW"/>
</dbReference>
<keyword evidence="7" id="KW-1185">Reference proteome</keyword>
<keyword evidence="1" id="KW-0004">4Fe-4S</keyword>
<evidence type="ECO:0000313" key="6">
    <source>
        <dbReference type="EMBL" id="AEL27479.1"/>
    </source>
</evidence>
<name>G0J2Z2_CYCMS</name>
<dbReference type="GO" id="GO:0051539">
    <property type="term" value="F:4 iron, 4 sulfur cluster binding"/>
    <property type="evidence" value="ECO:0007669"/>
    <property type="project" value="UniProtKB-KW"/>
</dbReference>
<dbReference type="eggNOG" id="COG1053">
    <property type="taxonomic scope" value="Bacteria"/>
</dbReference>
<reference evidence="7" key="1">
    <citation type="submission" date="2011-07" db="EMBL/GenBank/DDBJ databases">
        <title>The complete genome of Cyclobacterium marinum DSM 745.</title>
        <authorList>
            <person name="Lucas S."/>
            <person name="Han J."/>
            <person name="Lapidus A."/>
            <person name="Bruce D."/>
            <person name="Goodwin L."/>
            <person name="Pitluck S."/>
            <person name="Peters L."/>
            <person name="Kyrpides N."/>
            <person name="Mavromatis K."/>
            <person name="Ivanova N."/>
            <person name="Ovchinnikova G."/>
            <person name="Chertkov O."/>
            <person name="Detter J.C."/>
            <person name="Tapia R."/>
            <person name="Han C."/>
            <person name="Land M."/>
            <person name="Hauser L."/>
            <person name="Markowitz V."/>
            <person name="Cheng J.-F."/>
            <person name="Hugenholtz P."/>
            <person name="Woyke T."/>
            <person name="Wu D."/>
            <person name="Tindall B."/>
            <person name="Schuetze A."/>
            <person name="Brambilla E."/>
            <person name="Klenk H.-P."/>
            <person name="Eisen J.A."/>
        </authorList>
    </citation>
    <scope>NUCLEOTIDE SEQUENCE [LARGE SCALE GENOMIC DNA]</scope>
    <source>
        <strain evidence="7">ATCC 25205 / DSM 745 / LMG 13164 / NCIMB 1802</strain>
    </source>
</reference>
<evidence type="ECO:0000313" key="7">
    <source>
        <dbReference type="Proteomes" id="UP000001635"/>
    </source>
</evidence>
<evidence type="ECO:0000256" key="1">
    <source>
        <dbReference type="ARBA" id="ARBA00022485"/>
    </source>
</evidence>
<proteinExistence type="predicted"/>
<dbReference type="STRING" id="880070.Cycma_3767"/>
<dbReference type="KEGG" id="cmr:Cycma_3767"/>
<dbReference type="PROSITE" id="PS51257">
    <property type="entry name" value="PROKAR_LIPOPROTEIN"/>
    <property type="match status" value="1"/>
</dbReference>
<evidence type="ECO:0000256" key="2">
    <source>
        <dbReference type="ARBA" id="ARBA00022723"/>
    </source>
</evidence>
<dbReference type="SUPFAM" id="SSF51905">
    <property type="entry name" value="FAD/NAD(P)-binding domain"/>
    <property type="match status" value="1"/>
</dbReference>
<dbReference type="Gene3D" id="3.50.50.60">
    <property type="entry name" value="FAD/NAD(P)-binding domain"/>
    <property type="match status" value="1"/>
</dbReference>
<accession>G0J2Z2</accession>